<proteinExistence type="predicted"/>
<feature type="region of interest" description="Disordered" evidence="5">
    <location>
        <begin position="439"/>
        <end position="491"/>
    </location>
</feature>
<gene>
    <name evidence="7" type="ORF">CSSPJE1EN1_LOCUS17351</name>
</gene>
<keyword evidence="3" id="KW-0804">Transcription</keyword>
<name>A0ABP0X1Y9_9BRYO</name>
<sequence>MSSFMAYCTAQAAPLEKSTTMPSHKLQPSAAGAGAAAGYVHMISSHSCSGILQEPSSRRSSQYSSYDLHPASVYVATTPCSLSNSLPCSDDLSGDKTMVVQGEELSPPPALLSKTTTTTCGGNRSWSSSSLDYPAAVAASFPSSVSLQNYCDDSSNNGGGQDWTQFSNSHATFFSNGGPTSTHHFSSQARCCWQPGFAGLNNIDDNLPPPPTGTSSSSTCCTLNAAASASRQRLLSTIHDPSFASRFSYVNNNNSGYTCSHEQQRSHSLSAASEYTFFDGQDGFNAERESAIQGKSTAEEEADHHLDCRQPGLLQAEFMERETEDISATVAFEYDEEGAAAAAAAAGQGRNSSSFRLSQNAAWESAFFVPRGDGDGARNPGGGMGKRKTTPPGPAQEEQQNNDHVYGTIRLEPCYFGGRDDAELLDSSDEAAAAKRFKAGELGDSSAQSFKAEQSTTSNHSGDESGSPHSMEDLNHHGLNLPLPPPDHQAPTQDYIHVRARRGQATDSHSLAERVRREKISERMKFLQDLVPSCSKLTGRAVMLDETINYVQSLQHQVEFLSMKLAAVNPQLDFHLESLLHKEVLSSEEESKRKAQGLLPSPPALGNPNGVQVVTGGTNLTSAAVTSQENHNPGAADIHVSTDLEEGELDFARTPSPPVQTTPASHSSGHGVHPSLGPSLLPAPLLGRQPHLTQGGAARGGYYTQGMGTPPSAVAAAAVAGSSVSAAAPFLSNSPLALGGRPYPHSVAMQHAAALHAQKVSGHSHMSSVHSGGGPAGTANGGQSGPPGFGGYGLSPSAHPHHGHLPQGTSSTAAHITPQQGVVSPSLLTTPRGTAGYHDIRSANPPWNHQR</sequence>
<comment type="subcellular location">
    <subcellularLocation>
        <location evidence="1">Nucleus</location>
    </subcellularLocation>
</comment>
<feature type="domain" description="BHLH" evidence="6">
    <location>
        <begin position="504"/>
        <end position="554"/>
    </location>
</feature>
<dbReference type="InterPro" id="IPR024097">
    <property type="entry name" value="bHLH_ZIP_TF"/>
</dbReference>
<organism evidence="7 8">
    <name type="scientific">Sphagnum jensenii</name>
    <dbReference type="NCBI Taxonomy" id="128206"/>
    <lineage>
        <taxon>Eukaryota</taxon>
        <taxon>Viridiplantae</taxon>
        <taxon>Streptophyta</taxon>
        <taxon>Embryophyta</taxon>
        <taxon>Bryophyta</taxon>
        <taxon>Sphagnophytina</taxon>
        <taxon>Sphagnopsida</taxon>
        <taxon>Sphagnales</taxon>
        <taxon>Sphagnaceae</taxon>
        <taxon>Sphagnum</taxon>
    </lineage>
</organism>
<dbReference type="PANTHER" id="PTHR12565">
    <property type="entry name" value="STEROL REGULATORY ELEMENT-BINDING PROTEIN"/>
    <property type="match status" value="1"/>
</dbReference>
<feature type="region of interest" description="Disordered" evidence="5">
    <location>
        <begin position="587"/>
        <end position="609"/>
    </location>
</feature>
<keyword evidence="8" id="KW-1185">Reference proteome</keyword>
<feature type="compositionally biased region" description="Polar residues" evidence="5">
    <location>
        <begin position="445"/>
        <end position="460"/>
    </location>
</feature>
<dbReference type="SMART" id="SM00353">
    <property type="entry name" value="HLH"/>
    <property type="match status" value="1"/>
</dbReference>
<dbReference type="InterPro" id="IPR011598">
    <property type="entry name" value="bHLH_dom"/>
</dbReference>
<evidence type="ECO:0000256" key="1">
    <source>
        <dbReference type="ARBA" id="ARBA00004123"/>
    </source>
</evidence>
<dbReference type="InterPro" id="IPR036638">
    <property type="entry name" value="HLH_DNA-bd_sf"/>
</dbReference>
<reference evidence="7" key="1">
    <citation type="submission" date="2024-02" db="EMBL/GenBank/DDBJ databases">
        <authorList>
            <consortium name="ELIXIR-Norway"/>
            <consortium name="Elixir Norway"/>
        </authorList>
    </citation>
    <scope>NUCLEOTIDE SEQUENCE</scope>
</reference>
<dbReference type="PROSITE" id="PS50888">
    <property type="entry name" value="BHLH"/>
    <property type="match status" value="1"/>
</dbReference>
<evidence type="ECO:0000259" key="6">
    <source>
        <dbReference type="PROSITE" id="PS50888"/>
    </source>
</evidence>
<feature type="compositionally biased region" description="Low complexity" evidence="5">
    <location>
        <begin position="674"/>
        <end position="687"/>
    </location>
</feature>
<feature type="region of interest" description="Disordered" evidence="5">
    <location>
        <begin position="650"/>
        <end position="698"/>
    </location>
</feature>
<accession>A0ABP0X1Y9</accession>
<feature type="compositionally biased region" description="Low complexity" evidence="5">
    <location>
        <begin position="760"/>
        <end position="770"/>
    </location>
</feature>
<evidence type="ECO:0000256" key="5">
    <source>
        <dbReference type="SAM" id="MobiDB-lite"/>
    </source>
</evidence>
<dbReference type="Gene3D" id="4.10.280.10">
    <property type="entry name" value="Helix-loop-helix DNA-binding domain"/>
    <property type="match status" value="1"/>
</dbReference>
<evidence type="ECO:0000313" key="7">
    <source>
        <dbReference type="EMBL" id="CAK9271873.1"/>
    </source>
</evidence>
<evidence type="ECO:0000256" key="3">
    <source>
        <dbReference type="ARBA" id="ARBA00023163"/>
    </source>
</evidence>
<evidence type="ECO:0000256" key="2">
    <source>
        <dbReference type="ARBA" id="ARBA00023015"/>
    </source>
</evidence>
<dbReference type="Pfam" id="PF00010">
    <property type="entry name" value="HLH"/>
    <property type="match status" value="1"/>
</dbReference>
<feature type="compositionally biased region" description="Gly residues" evidence="5">
    <location>
        <begin position="771"/>
        <end position="793"/>
    </location>
</feature>
<protein>
    <recommendedName>
        <fullName evidence="6">BHLH domain-containing protein</fullName>
    </recommendedName>
</protein>
<dbReference type="PANTHER" id="PTHR12565:SF184">
    <property type="entry name" value="BHLH TRANSCRIPTION FACTOR"/>
    <property type="match status" value="1"/>
</dbReference>
<feature type="region of interest" description="Disordered" evidence="5">
    <location>
        <begin position="368"/>
        <end position="406"/>
    </location>
</feature>
<keyword evidence="4" id="KW-0539">Nucleus</keyword>
<dbReference type="SUPFAM" id="SSF47459">
    <property type="entry name" value="HLH, helix-loop-helix DNA-binding domain"/>
    <property type="match status" value="1"/>
</dbReference>
<evidence type="ECO:0000313" key="8">
    <source>
        <dbReference type="Proteomes" id="UP001497444"/>
    </source>
</evidence>
<feature type="compositionally biased region" description="Polar residues" evidence="5">
    <location>
        <begin position="807"/>
        <end position="832"/>
    </location>
</feature>
<keyword evidence="2" id="KW-0805">Transcription regulation</keyword>
<feature type="region of interest" description="Disordered" evidence="5">
    <location>
        <begin position="756"/>
        <end position="851"/>
    </location>
</feature>
<evidence type="ECO:0000256" key="4">
    <source>
        <dbReference type="ARBA" id="ARBA00023242"/>
    </source>
</evidence>
<dbReference type="CDD" id="cd18919">
    <property type="entry name" value="bHLH_AtBPE_like"/>
    <property type="match status" value="1"/>
</dbReference>
<dbReference type="Proteomes" id="UP001497444">
    <property type="component" value="Chromosome 4"/>
</dbReference>
<dbReference type="EMBL" id="OZ020099">
    <property type="protein sequence ID" value="CAK9271873.1"/>
    <property type="molecule type" value="Genomic_DNA"/>
</dbReference>